<dbReference type="AlphaFoldDB" id="A0A2T5C536"/>
<dbReference type="InterPro" id="IPR007366">
    <property type="entry name" value="DUF432"/>
</dbReference>
<dbReference type="Pfam" id="PF04254">
    <property type="entry name" value="DUF432"/>
    <property type="match status" value="1"/>
</dbReference>
<dbReference type="EMBL" id="QAAD01000003">
    <property type="protein sequence ID" value="PTN09963.1"/>
    <property type="molecule type" value="Genomic_DNA"/>
</dbReference>
<name>A0A2T5C536_9BACT</name>
<protein>
    <submittedName>
        <fullName evidence="1">Uncharacterized protein DUF432</fullName>
    </submittedName>
</protein>
<keyword evidence="2" id="KW-1185">Reference proteome</keyword>
<sequence length="271" mass="30416">MESINLKIMSRKQEIWGKHEGKTSEITRLRGGYCSLGMQSITGGWLIQYEKANELAGELSLGLTTDNQSIAEAQVYQTGRSSVLHILPAMPPKPIVFRNSKKISIRQHQSLRIYLAVPLYIQLYYKQVESDNLLCEFETERLSDTWFGEPDSGTPAFTVGSRFALQAKELAAQPHEIIVPVNILNNSSQLLDLQRLLVRVDLMNIYLVNHQLIADLGTIEFKGQGHTGQLNFATDKTIHGATPHQIAKSRIASNRTILGHSFHVIKQITQL</sequence>
<organism evidence="1 2">
    <name type="scientific">Mangrovibacterium marinum</name>
    <dbReference type="NCBI Taxonomy" id="1639118"/>
    <lineage>
        <taxon>Bacteria</taxon>
        <taxon>Pseudomonadati</taxon>
        <taxon>Bacteroidota</taxon>
        <taxon>Bacteroidia</taxon>
        <taxon>Marinilabiliales</taxon>
        <taxon>Prolixibacteraceae</taxon>
        <taxon>Mangrovibacterium</taxon>
    </lineage>
</organism>
<evidence type="ECO:0000313" key="1">
    <source>
        <dbReference type="EMBL" id="PTN09963.1"/>
    </source>
</evidence>
<dbReference type="Proteomes" id="UP000243525">
    <property type="component" value="Unassembled WGS sequence"/>
</dbReference>
<accession>A0A2T5C536</accession>
<gene>
    <name evidence="1" type="ORF">C8N47_103260</name>
</gene>
<proteinExistence type="predicted"/>
<evidence type="ECO:0000313" key="2">
    <source>
        <dbReference type="Proteomes" id="UP000243525"/>
    </source>
</evidence>
<reference evidence="1 2" key="1">
    <citation type="submission" date="2018-04" db="EMBL/GenBank/DDBJ databases">
        <title>Genomic Encyclopedia of Archaeal and Bacterial Type Strains, Phase II (KMG-II): from individual species to whole genera.</title>
        <authorList>
            <person name="Goeker M."/>
        </authorList>
    </citation>
    <scope>NUCLEOTIDE SEQUENCE [LARGE SCALE GENOMIC DNA]</scope>
    <source>
        <strain evidence="1 2">DSM 28823</strain>
    </source>
</reference>
<comment type="caution">
    <text evidence="1">The sequence shown here is derived from an EMBL/GenBank/DDBJ whole genome shotgun (WGS) entry which is preliminary data.</text>
</comment>